<dbReference type="GO" id="GO:0005737">
    <property type="term" value="C:cytoplasm"/>
    <property type="evidence" value="ECO:0007669"/>
    <property type="project" value="UniProtKB-SubCell"/>
</dbReference>
<comment type="subcellular location">
    <subcellularLocation>
        <location evidence="1">Cytoplasm</location>
    </subcellularLocation>
</comment>
<dbReference type="PROSITE" id="PS51194">
    <property type="entry name" value="HELICASE_CTER"/>
    <property type="match status" value="1"/>
</dbReference>
<name>A0AAU9J1X1_9CILI</name>
<dbReference type="InterPro" id="IPR001650">
    <property type="entry name" value="Helicase_C-like"/>
</dbReference>
<dbReference type="GO" id="GO:0005524">
    <property type="term" value="F:ATP binding"/>
    <property type="evidence" value="ECO:0007669"/>
    <property type="project" value="UniProtKB-KW"/>
</dbReference>
<evidence type="ECO:0000256" key="2">
    <source>
        <dbReference type="ARBA" id="ARBA00022490"/>
    </source>
</evidence>
<sequence length="1341" mass="157346">MDRSHWNQPNRYQRRGSRGGFSRGRGGPPRRNSEWNDQPRYPKKLNYEKLSEGIPDPEELPIFRHKEKILKQLNQFNVGIIEGATGSGKTTQVPKYILERWPDSKIVISQPRRLPTIQIATRVAEEMETEIGEVVGYHIKGIKKYNENSRIIYMTTGMLVQELCGCETIKEHKIPWNFVVMDEVHERSIETDFLLVIFKYLLAKKSNFKLILMSATMEKIIGNYFAPTELSKLENTDFSTDSEEWEEEKIEKLSNQNENSWTSPEDVWNNSWVNNPTPASSYKSNIARIENRFEKDRADKIDSLSTDSRLFKVDLIYIDELIDAIDRNNFRAEGKYDRNYINTLFIEDSDTKVEEVDNIIFDIAAYTIKYQHLIKFKPEERLSTFLVFLPGIQEINYMYDKLEDICEDIFYELDICILHSSIPEEQHEKVLELPSPDKRRIILSTNIAESSVTLIDVRFIIDFGFLRQNAFNSNTMADNLELVWAAKSVMKQRAGRVGRVADGVVFRLMPEGFFNFKLYDYAKPEIQRCSLDKLVLKLKQLNFGNPRDVLGKALQPPDEAEIAKTEKYLQEMGGLDSKKNITPLGKLYADMPYDIRVTRLCMFGLIFGCFRDSMVIGAILSLERPPLQHLANLPSKFSKKHPETYQARYNFDNGCNSDLISYLNAYDIWYREFGYEVEKIMFRNGRNLRKPPVTLEEKEFCRNNCLDPNALRENLNNYKELEKRFEERKIDKRHFQYDQDCVEKRSPASEEVFRIKLCIAAAYSGKYLLSKYEIDEAFTREKLCQKIGKNCETSIMIPDIPDFITQVEIENLIKGNSESPERIFMSHSSAVITYKKNVRDRTLKYVLWLGSYYQRYNNLAWLVSMDTVRNPETGELWEAYPSRYADSKMQEALRISKRNFAASYKRENIIKINENQYRDCVKATEIAFLERPEYPYKLRFFDVMTRYSIKIEEDSINAVCICRDEKRADRKMAVCCEYVEKRNFTIARNSTIMPEYPNLPQILTLIFSPNAEFFADDKNTRYDSFRVHNSVNKILFDFEFTGYDVEIINEIRKEISILIFDDKYIKHSELSNNIRNNIKKLLKADRIRIERELPNWKKLINWNKTIENPHKFEDFEIDNSYNGYLPAIKPLPIDEDPRHWQPNSEELFSNDLSEIHYKKELLIADIEKNGKIAALRQAEFVCAVCSSTICSYQCVKQFNKENLFMVTGYSGLNEVDTVNDDDLVNEISQKYDPERWVVCARGHTIGWVERDHYIFSEKSPVAVLFPTLYRVDWNPELWNNDMEKLYILAEEYASKAKYMEISSYCSICMIQFKTIESFSVHVNLEESHKLKTKDFLIPYIS</sequence>
<evidence type="ECO:0000256" key="5">
    <source>
        <dbReference type="SAM" id="MobiDB-lite"/>
    </source>
</evidence>
<keyword evidence="2" id="KW-0963">Cytoplasm</keyword>
<dbReference type="PANTHER" id="PTHR18934:SF113">
    <property type="entry name" value="ATP-DEPENDENT RNA HELICASE TDRD9"/>
    <property type="match status" value="1"/>
</dbReference>
<proteinExistence type="predicted"/>
<keyword evidence="9" id="KW-1185">Reference proteome</keyword>
<dbReference type="PANTHER" id="PTHR18934">
    <property type="entry name" value="ATP-DEPENDENT RNA HELICASE"/>
    <property type="match status" value="1"/>
</dbReference>
<dbReference type="Proteomes" id="UP001162131">
    <property type="component" value="Unassembled WGS sequence"/>
</dbReference>
<dbReference type="Gene3D" id="3.40.50.300">
    <property type="entry name" value="P-loop containing nucleotide triphosphate hydrolases"/>
    <property type="match status" value="2"/>
</dbReference>
<evidence type="ECO:0000313" key="9">
    <source>
        <dbReference type="Proteomes" id="UP001162131"/>
    </source>
</evidence>
<keyword evidence="4" id="KW-0067">ATP-binding</keyword>
<feature type="domain" description="Helicase C-terminal" evidence="7">
    <location>
        <begin position="369"/>
        <end position="542"/>
    </location>
</feature>
<dbReference type="CDD" id="cd18791">
    <property type="entry name" value="SF2_C_RHA"/>
    <property type="match status" value="1"/>
</dbReference>
<evidence type="ECO:0008006" key="10">
    <source>
        <dbReference type="Google" id="ProtNLM"/>
    </source>
</evidence>
<dbReference type="InterPro" id="IPR027417">
    <property type="entry name" value="P-loop_NTPase"/>
</dbReference>
<evidence type="ECO:0000256" key="3">
    <source>
        <dbReference type="ARBA" id="ARBA00022741"/>
    </source>
</evidence>
<feature type="region of interest" description="Disordered" evidence="5">
    <location>
        <begin position="1"/>
        <end position="41"/>
    </location>
</feature>
<dbReference type="Pfam" id="PF00271">
    <property type="entry name" value="Helicase_C"/>
    <property type="match status" value="1"/>
</dbReference>
<dbReference type="InterPro" id="IPR014001">
    <property type="entry name" value="Helicase_ATP-bd"/>
</dbReference>
<dbReference type="InterPro" id="IPR011545">
    <property type="entry name" value="DEAD/DEAH_box_helicase_dom"/>
</dbReference>
<dbReference type="SUPFAM" id="SSF52540">
    <property type="entry name" value="P-loop containing nucleoside triphosphate hydrolases"/>
    <property type="match status" value="1"/>
</dbReference>
<evidence type="ECO:0000259" key="6">
    <source>
        <dbReference type="PROSITE" id="PS51192"/>
    </source>
</evidence>
<evidence type="ECO:0000256" key="4">
    <source>
        <dbReference type="ARBA" id="ARBA00022840"/>
    </source>
</evidence>
<organism evidence="8 9">
    <name type="scientific">Blepharisma stoltei</name>
    <dbReference type="NCBI Taxonomy" id="1481888"/>
    <lineage>
        <taxon>Eukaryota</taxon>
        <taxon>Sar</taxon>
        <taxon>Alveolata</taxon>
        <taxon>Ciliophora</taxon>
        <taxon>Postciliodesmatophora</taxon>
        <taxon>Heterotrichea</taxon>
        <taxon>Heterotrichida</taxon>
        <taxon>Blepharismidae</taxon>
        <taxon>Blepharisma</taxon>
    </lineage>
</organism>
<reference evidence="8" key="1">
    <citation type="submission" date="2021-09" db="EMBL/GenBank/DDBJ databases">
        <authorList>
            <consortium name="AG Swart"/>
            <person name="Singh M."/>
            <person name="Singh A."/>
            <person name="Seah K."/>
            <person name="Emmerich C."/>
        </authorList>
    </citation>
    <scope>NUCLEOTIDE SEQUENCE</scope>
    <source>
        <strain evidence="8">ATCC30299</strain>
    </source>
</reference>
<comment type="caution">
    <text evidence="8">The sequence shown here is derived from an EMBL/GenBank/DDBJ whole genome shotgun (WGS) entry which is preliminary data.</text>
</comment>
<dbReference type="CDD" id="cd17917">
    <property type="entry name" value="DEXHc_RHA-like"/>
    <property type="match status" value="1"/>
</dbReference>
<gene>
    <name evidence="8" type="ORF">BSTOLATCC_MIC20242</name>
</gene>
<dbReference type="SMART" id="SM00847">
    <property type="entry name" value="HA2"/>
    <property type="match status" value="1"/>
</dbReference>
<keyword evidence="3" id="KW-0547">Nucleotide-binding</keyword>
<dbReference type="GO" id="GO:0004386">
    <property type="term" value="F:helicase activity"/>
    <property type="evidence" value="ECO:0007669"/>
    <property type="project" value="TreeGrafter"/>
</dbReference>
<evidence type="ECO:0000259" key="7">
    <source>
        <dbReference type="PROSITE" id="PS51194"/>
    </source>
</evidence>
<dbReference type="Gene3D" id="1.20.120.1080">
    <property type="match status" value="1"/>
</dbReference>
<dbReference type="GO" id="GO:0003723">
    <property type="term" value="F:RNA binding"/>
    <property type="evidence" value="ECO:0007669"/>
    <property type="project" value="TreeGrafter"/>
</dbReference>
<protein>
    <recommendedName>
        <fullName evidence="10">RNA helicase</fullName>
    </recommendedName>
</protein>
<feature type="compositionally biased region" description="Gly residues" evidence="5">
    <location>
        <begin position="18"/>
        <end position="27"/>
    </location>
</feature>
<dbReference type="Pfam" id="PF00270">
    <property type="entry name" value="DEAD"/>
    <property type="match status" value="1"/>
</dbReference>
<accession>A0AAU9J1X1</accession>
<feature type="domain" description="Helicase ATP-binding" evidence="6">
    <location>
        <begin position="70"/>
        <end position="235"/>
    </location>
</feature>
<dbReference type="SMART" id="SM00490">
    <property type="entry name" value="HELICc"/>
    <property type="match status" value="1"/>
</dbReference>
<dbReference type="SMART" id="SM00487">
    <property type="entry name" value="DEXDc"/>
    <property type="match status" value="1"/>
</dbReference>
<feature type="compositionally biased region" description="Polar residues" evidence="5">
    <location>
        <begin position="1"/>
        <end position="11"/>
    </location>
</feature>
<dbReference type="InterPro" id="IPR007502">
    <property type="entry name" value="Helicase-assoc_dom"/>
</dbReference>
<dbReference type="EMBL" id="CAJZBQ010000019">
    <property type="protein sequence ID" value="CAG9317937.1"/>
    <property type="molecule type" value="Genomic_DNA"/>
</dbReference>
<dbReference type="PROSITE" id="PS51192">
    <property type="entry name" value="HELICASE_ATP_BIND_1"/>
    <property type="match status" value="1"/>
</dbReference>
<evidence type="ECO:0000256" key="1">
    <source>
        <dbReference type="ARBA" id="ARBA00004496"/>
    </source>
</evidence>
<evidence type="ECO:0000313" key="8">
    <source>
        <dbReference type="EMBL" id="CAG9317937.1"/>
    </source>
</evidence>